<dbReference type="GO" id="GO:0031388">
    <property type="term" value="P:organic acid phosphorylation"/>
    <property type="evidence" value="ECO:0007669"/>
    <property type="project" value="UniProtKB-UniRule"/>
</dbReference>
<keyword evidence="2 4" id="KW-0808">Transferase</keyword>
<dbReference type="Pfam" id="PF02595">
    <property type="entry name" value="Gly_kinase"/>
    <property type="match status" value="1"/>
</dbReference>
<dbReference type="InterPro" id="IPR018193">
    <property type="entry name" value="Glyc_kinase_flavodox-like_fold"/>
</dbReference>
<sequence length="372" mass="38267">MRVLVAPDSYKGSLTAAEVADALADGLEDREGEIDVSTLPLADGGDGTVEAAIAAGFDEHTVVVRDALGRETESEFAFDGETVIISTANTIGLADLGDALDGDIAISYGLGQMLRAALELNPKRIVVGLGGSATTDGGAGMLAALGAKVKDARRHELRGCVAELGRARQVELSRLRDFDDVELIGASDVTNPLCGPKGAARVFGPQKGVHDIEGADRALSNWVERLEEAGVENAVEFSTTPGAGAAGGLGFAILLLGGRLVSGADYFLDMVGFDEAVAEADVVITGEGALDAQTADGKLISRVIARSGDVPVHAVVGTLNLGDEQVRELGLQSVTAVNEVAGVDTHDDDELTGDTLEQIGREISLGTPAVVR</sequence>
<dbReference type="AlphaFoldDB" id="A0A1R4GE81"/>
<evidence type="ECO:0000256" key="4">
    <source>
        <dbReference type="PIRNR" id="PIRNR006078"/>
    </source>
</evidence>
<gene>
    <name evidence="5" type="ORF">CZ674_11230</name>
</gene>
<evidence type="ECO:0000313" key="5">
    <source>
        <dbReference type="EMBL" id="SJM66490.1"/>
    </source>
</evidence>
<organism evidence="5 6">
    <name type="scientific">Agrococcus casei LMG 22410</name>
    <dbReference type="NCBI Taxonomy" id="1255656"/>
    <lineage>
        <taxon>Bacteria</taxon>
        <taxon>Bacillati</taxon>
        <taxon>Actinomycetota</taxon>
        <taxon>Actinomycetes</taxon>
        <taxon>Micrococcales</taxon>
        <taxon>Microbacteriaceae</taxon>
        <taxon>Agrococcus</taxon>
    </lineage>
</organism>
<keyword evidence="6" id="KW-1185">Reference proteome</keyword>
<dbReference type="InterPro" id="IPR036129">
    <property type="entry name" value="Glycerate_kinase_sf"/>
</dbReference>
<dbReference type="EC" id="2.7.1.31" evidence="5"/>
<evidence type="ECO:0000256" key="1">
    <source>
        <dbReference type="ARBA" id="ARBA00006284"/>
    </source>
</evidence>
<evidence type="ECO:0000256" key="3">
    <source>
        <dbReference type="ARBA" id="ARBA00022777"/>
    </source>
</evidence>
<dbReference type="GeneID" id="303173780"/>
<dbReference type="GO" id="GO:0008887">
    <property type="term" value="F:glycerate kinase activity"/>
    <property type="evidence" value="ECO:0007669"/>
    <property type="project" value="UniProtKB-UniRule"/>
</dbReference>
<dbReference type="PIRSF" id="PIRSF006078">
    <property type="entry name" value="GlxK"/>
    <property type="match status" value="1"/>
</dbReference>
<evidence type="ECO:0000313" key="6">
    <source>
        <dbReference type="Proteomes" id="UP000195787"/>
    </source>
</evidence>
<dbReference type="OrthoDB" id="9774290at2"/>
<reference evidence="5 6" key="1">
    <citation type="submission" date="2017-02" db="EMBL/GenBank/DDBJ databases">
        <authorList>
            <person name="Peterson S.W."/>
        </authorList>
    </citation>
    <scope>NUCLEOTIDE SEQUENCE [LARGE SCALE GENOMIC DNA]</scope>
    <source>
        <strain evidence="5 6">LMG 22410</strain>
    </source>
</reference>
<evidence type="ECO:0000256" key="2">
    <source>
        <dbReference type="ARBA" id="ARBA00022679"/>
    </source>
</evidence>
<proteinExistence type="inferred from homology"/>
<dbReference type="InterPro" id="IPR004381">
    <property type="entry name" value="Glycerate_kinase"/>
</dbReference>
<dbReference type="Gene3D" id="3.90.1510.10">
    <property type="entry name" value="Glycerate kinase, domain 2"/>
    <property type="match status" value="1"/>
</dbReference>
<keyword evidence="3 4" id="KW-0418">Kinase</keyword>
<accession>A0A1R4GE81</accession>
<dbReference type="Proteomes" id="UP000195787">
    <property type="component" value="Unassembled WGS sequence"/>
</dbReference>
<dbReference type="PANTHER" id="PTHR21599:SF0">
    <property type="entry name" value="GLYCERATE KINASE"/>
    <property type="match status" value="1"/>
</dbReference>
<dbReference type="PANTHER" id="PTHR21599">
    <property type="entry name" value="GLYCERATE KINASE"/>
    <property type="match status" value="1"/>
</dbReference>
<protein>
    <submittedName>
        <fullName evidence="5">Glycerate kinase</fullName>
        <ecNumber evidence="5">2.7.1.31</ecNumber>
    </submittedName>
</protein>
<dbReference type="NCBIfam" id="TIGR00045">
    <property type="entry name" value="glycerate kinase"/>
    <property type="match status" value="1"/>
</dbReference>
<dbReference type="InterPro" id="IPR018197">
    <property type="entry name" value="Glycerate_kinase_RE-like"/>
</dbReference>
<dbReference type="RefSeq" id="WP_086992642.1">
    <property type="nucleotide sequence ID" value="NZ_FUHU01000044.1"/>
</dbReference>
<comment type="similarity">
    <text evidence="1 4">Belongs to the glycerate kinase type-1 family.</text>
</comment>
<dbReference type="SUPFAM" id="SSF110738">
    <property type="entry name" value="Glycerate kinase I"/>
    <property type="match status" value="1"/>
</dbReference>
<dbReference type="EMBL" id="FUHU01000044">
    <property type="protein sequence ID" value="SJM66490.1"/>
    <property type="molecule type" value="Genomic_DNA"/>
</dbReference>
<dbReference type="Gene3D" id="3.40.50.10350">
    <property type="entry name" value="Glycerate kinase, domain 1"/>
    <property type="match status" value="1"/>
</dbReference>
<name>A0A1R4GE81_9MICO</name>